<feature type="domain" description="Aminoacyl-transfer RNA synthetases class-II family profile" evidence="10">
    <location>
        <begin position="147"/>
        <end position="493"/>
    </location>
</feature>
<dbReference type="RefSeq" id="XP_006681564.1">
    <property type="nucleotide sequence ID" value="XM_006681501.1"/>
</dbReference>
<dbReference type="STRING" id="684364.F4PAD8"/>
<dbReference type="HOGENOM" id="CLU_004553_2_0_1"/>
<evidence type="ECO:0000256" key="9">
    <source>
        <dbReference type="ARBA" id="ARBA00068798"/>
    </source>
</evidence>
<keyword evidence="7" id="KW-0030">Aminoacyl-tRNA synthetase</keyword>
<gene>
    <name evidence="11" type="ORF">BATDEDRAFT_91161</name>
</gene>
<dbReference type="EC" id="6.1.1.22" evidence="2"/>
<dbReference type="PRINTS" id="PR01042">
    <property type="entry name" value="TRNASYNTHASP"/>
</dbReference>
<dbReference type="CDD" id="cd00776">
    <property type="entry name" value="AsxRS_core"/>
    <property type="match status" value="1"/>
</dbReference>
<evidence type="ECO:0000256" key="6">
    <source>
        <dbReference type="ARBA" id="ARBA00022917"/>
    </source>
</evidence>
<dbReference type="GO" id="GO:0006421">
    <property type="term" value="P:asparaginyl-tRNA aminoacylation"/>
    <property type="evidence" value="ECO:0000318"/>
    <property type="project" value="GO_Central"/>
</dbReference>
<dbReference type="InterPro" id="IPR004365">
    <property type="entry name" value="NA-bd_OB_tRNA"/>
</dbReference>
<dbReference type="GO" id="GO:0004816">
    <property type="term" value="F:asparagine-tRNA ligase activity"/>
    <property type="evidence" value="ECO:0000318"/>
    <property type="project" value="GO_Central"/>
</dbReference>
<comment type="similarity">
    <text evidence="1">Belongs to the class-II aminoacyl-tRNA synthetase family.</text>
</comment>
<dbReference type="Gene3D" id="2.40.50.140">
    <property type="entry name" value="Nucleic acid-binding proteins"/>
    <property type="match status" value="1"/>
</dbReference>
<reference evidence="11 12" key="1">
    <citation type="submission" date="2009-12" db="EMBL/GenBank/DDBJ databases">
        <title>The draft genome of Batrachochytrium dendrobatidis.</title>
        <authorList>
            <consortium name="US DOE Joint Genome Institute (JGI-PGF)"/>
            <person name="Kuo A."/>
            <person name="Salamov A."/>
            <person name="Schmutz J."/>
            <person name="Lucas S."/>
            <person name="Pitluck S."/>
            <person name="Rosenblum E."/>
            <person name="Stajich J."/>
            <person name="Eisen M."/>
            <person name="Grigoriev I.V."/>
        </authorList>
    </citation>
    <scope>NUCLEOTIDE SEQUENCE [LARGE SCALE GENOMIC DNA]</scope>
    <source>
        <strain evidence="12">JAM81 / FGSC 10211</strain>
    </source>
</reference>
<protein>
    <recommendedName>
        <fullName evidence="9">Asparagine--tRNA ligase, mitochondrial</fullName>
        <ecNumber evidence="2">6.1.1.22</ecNumber>
    </recommendedName>
    <alternativeName>
        <fullName evidence="8">Asparaginyl-tRNA synthetase</fullName>
    </alternativeName>
</protein>
<evidence type="ECO:0000256" key="8">
    <source>
        <dbReference type="ARBA" id="ARBA00029886"/>
    </source>
</evidence>
<dbReference type="InterPro" id="IPR004364">
    <property type="entry name" value="Aa-tRNA-synt_II"/>
</dbReference>
<evidence type="ECO:0000256" key="3">
    <source>
        <dbReference type="ARBA" id="ARBA00022598"/>
    </source>
</evidence>
<dbReference type="SUPFAM" id="SSF55681">
    <property type="entry name" value="Class II aaRS and biotin synthetases"/>
    <property type="match status" value="1"/>
</dbReference>
<dbReference type="InterPro" id="IPR045864">
    <property type="entry name" value="aa-tRNA-synth_II/BPL/LPL"/>
</dbReference>
<dbReference type="FunFam" id="3.30.930.10:FF:000016">
    <property type="entry name" value="Asparagine--tRNA ligase"/>
    <property type="match status" value="1"/>
</dbReference>
<sequence length="503" mass="56519">MHNITCRYSTKNQKKYTFPITTIKSLVTDSTYIGKTVTVHGWVRSQRLQKTVTFIDLDDGSLLSGLQIVMDSSVAKTLTTGTSVKISGKLVPSPSKNQAVDLEAIDLTVLGECDPQSYAISKNRLPLEHLREYQHLRSRTRIFGALWRIRSAALQGIHDFFKAQEFTQVNMPILTTHDCEGGGEAFRVLTDDTLKSYQNYAVNYSQTTQHQALPLPDEFFGKPVYTTVSAQLHLEFMASALSRVYVLGPAFRAEKSQSTRHLAEFWMLEAEACFIPTISALTDLIEGNIKHVIQHVLNTCQEDLALFDQFSERDLVQKLDNVSNKLFERMTYTDAVQVLLNAEKGINGKRCAPEWQFPVKWGLPLQSEHEKFLAETIIKGPVFVTDYPKKIKPFYMKQSGIGNTSVTKCDGETVACTDLLLPKVGELAGGSLREDQYELLAQKINDAGLDSAQLEWYLDLRKYGSVPHGGYGMGFERLLGYLTGMTNIRDMIPAPRSYGHCKF</sequence>
<dbReference type="InterPro" id="IPR002312">
    <property type="entry name" value="Asp/Asn-tRNA-synth_IIb"/>
</dbReference>
<dbReference type="Gene3D" id="3.30.930.10">
    <property type="entry name" value="Bira Bifunctional Protein, Domain 2"/>
    <property type="match status" value="1"/>
</dbReference>
<evidence type="ECO:0000256" key="5">
    <source>
        <dbReference type="ARBA" id="ARBA00022840"/>
    </source>
</evidence>
<dbReference type="InterPro" id="IPR004522">
    <property type="entry name" value="Asn-tRNA-ligase"/>
</dbReference>
<dbReference type="PROSITE" id="PS50862">
    <property type="entry name" value="AA_TRNA_LIGASE_II"/>
    <property type="match status" value="1"/>
</dbReference>
<dbReference type="Pfam" id="PF00152">
    <property type="entry name" value="tRNA-synt_2"/>
    <property type="match status" value="1"/>
</dbReference>
<dbReference type="Pfam" id="PF01336">
    <property type="entry name" value="tRNA_anti-codon"/>
    <property type="match status" value="1"/>
</dbReference>
<evidence type="ECO:0000259" key="10">
    <source>
        <dbReference type="PROSITE" id="PS50862"/>
    </source>
</evidence>
<evidence type="ECO:0000256" key="1">
    <source>
        <dbReference type="ARBA" id="ARBA00008226"/>
    </source>
</evidence>
<dbReference type="GO" id="GO:0003676">
    <property type="term" value="F:nucleic acid binding"/>
    <property type="evidence" value="ECO:0007669"/>
    <property type="project" value="InterPro"/>
</dbReference>
<organism evidence="11 12">
    <name type="scientific">Batrachochytrium dendrobatidis (strain JAM81 / FGSC 10211)</name>
    <name type="common">Frog chytrid fungus</name>
    <dbReference type="NCBI Taxonomy" id="684364"/>
    <lineage>
        <taxon>Eukaryota</taxon>
        <taxon>Fungi</taxon>
        <taxon>Fungi incertae sedis</taxon>
        <taxon>Chytridiomycota</taxon>
        <taxon>Chytridiomycota incertae sedis</taxon>
        <taxon>Chytridiomycetes</taxon>
        <taxon>Rhizophydiales</taxon>
        <taxon>Rhizophydiales incertae sedis</taxon>
        <taxon>Batrachochytrium</taxon>
    </lineage>
</organism>
<keyword evidence="4" id="KW-0547">Nucleotide-binding</keyword>
<dbReference type="OMA" id="PEMAFYD"/>
<dbReference type="InterPro" id="IPR006195">
    <property type="entry name" value="aa-tRNA-synth_II"/>
</dbReference>
<keyword evidence="12" id="KW-1185">Reference proteome</keyword>
<keyword evidence="3" id="KW-0436">Ligase</keyword>
<evidence type="ECO:0000256" key="2">
    <source>
        <dbReference type="ARBA" id="ARBA00012816"/>
    </source>
</evidence>
<dbReference type="GO" id="GO:0005524">
    <property type="term" value="F:ATP binding"/>
    <property type="evidence" value="ECO:0007669"/>
    <property type="project" value="UniProtKB-KW"/>
</dbReference>
<dbReference type="GeneID" id="18244154"/>
<name>F4PAD8_BATDJ</name>
<dbReference type="GO" id="GO:0005739">
    <property type="term" value="C:mitochondrion"/>
    <property type="evidence" value="ECO:0000318"/>
    <property type="project" value="GO_Central"/>
</dbReference>
<dbReference type="PANTHER" id="PTHR22594:SF34">
    <property type="entry name" value="ASPARAGINE--TRNA LIGASE, MITOCHONDRIAL-RELATED"/>
    <property type="match status" value="1"/>
</dbReference>
<dbReference type="InParanoid" id="F4PAD8"/>
<dbReference type="SUPFAM" id="SSF50249">
    <property type="entry name" value="Nucleic acid-binding proteins"/>
    <property type="match status" value="1"/>
</dbReference>
<dbReference type="InterPro" id="IPR012340">
    <property type="entry name" value="NA-bd_OB-fold"/>
</dbReference>
<keyword evidence="6" id="KW-0648">Protein biosynthesis</keyword>
<dbReference type="FunCoup" id="F4PAD8">
    <property type="interactions" value="354"/>
</dbReference>
<evidence type="ECO:0000313" key="11">
    <source>
        <dbReference type="EMBL" id="EGF78052.1"/>
    </source>
</evidence>
<dbReference type="AlphaFoldDB" id="F4PAD8"/>
<dbReference type="CDD" id="cd04318">
    <property type="entry name" value="EcAsnRS_like_N"/>
    <property type="match status" value="1"/>
</dbReference>
<dbReference type="NCBIfam" id="NF003037">
    <property type="entry name" value="PRK03932.1"/>
    <property type="match status" value="1"/>
</dbReference>
<evidence type="ECO:0000256" key="4">
    <source>
        <dbReference type="ARBA" id="ARBA00022741"/>
    </source>
</evidence>
<proteinExistence type="inferred from homology"/>
<dbReference type="PANTHER" id="PTHR22594">
    <property type="entry name" value="ASPARTYL/LYSYL-TRNA SYNTHETASE"/>
    <property type="match status" value="1"/>
</dbReference>
<dbReference type="Proteomes" id="UP000007241">
    <property type="component" value="Unassembled WGS sequence"/>
</dbReference>
<evidence type="ECO:0000313" key="12">
    <source>
        <dbReference type="Proteomes" id="UP000007241"/>
    </source>
</evidence>
<dbReference type="EMBL" id="GL882890">
    <property type="protein sequence ID" value="EGF78052.1"/>
    <property type="molecule type" value="Genomic_DNA"/>
</dbReference>
<evidence type="ECO:0000256" key="7">
    <source>
        <dbReference type="ARBA" id="ARBA00023146"/>
    </source>
</evidence>
<dbReference type="NCBIfam" id="TIGR00457">
    <property type="entry name" value="asnS"/>
    <property type="match status" value="1"/>
</dbReference>
<dbReference type="OrthoDB" id="1931232at2759"/>
<keyword evidence="5" id="KW-0067">ATP-binding</keyword>
<accession>F4PAD8</accession>